<comment type="caution">
    <text evidence="1">The sequence shown here is derived from an EMBL/GenBank/DDBJ whole genome shotgun (WGS) entry which is preliminary data.</text>
</comment>
<gene>
    <name evidence="1" type="ORF">DLAC_08632</name>
</gene>
<name>A0A151Z7X6_TIELA</name>
<dbReference type="OrthoDB" id="21073at2759"/>
<sequence length="467" mass="53876">MESFWRHFVNDINRYTNATFPSTNVSSMFDKQNDIAKKFFFGKKVVLFIDKFNRILSAPEELKKSFLGQLRTWKRYDTYLKSVVAIGSFDILFLDQIYPIQRDSINTQQNRKYSPFNNIDQIPANDFTLEEVKNLYMIYQDTNKCTVDPQIVESIFYLTNGHAGLVNLCGRAIDEVIKSNNKYFSDWSEVVTSSLIPRALWYSTVAWMMSHLEIASLQYKERLLTYIRSFPEPLITGITVDDADIYWISIGILNYKLKMDTESVNISQCVIQSQLLYFCILANIRKISNRNIPPKIRSSTNTEFDIIQMVETLTPFFTLNGNVSTKNYRGFGTGPKKDTLVPSEAFYYFELVNLIKIWDPLMNIFPNVSTSSTKRDRADILLEFVGKKCILEIVAHSALTQVSDSINRCSEYKKAKGASEAWVLHYTMGKENETVKYPTSISGVGVIHIWHNADFSEYQILAYQPKP</sequence>
<dbReference type="Proteomes" id="UP000076078">
    <property type="component" value="Unassembled WGS sequence"/>
</dbReference>
<dbReference type="AlphaFoldDB" id="A0A151Z7X6"/>
<reference evidence="1 2" key="1">
    <citation type="submission" date="2015-12" db="EMBL/GenBank/DDBJ databases">
        <title>Dictyostelia acquired genes for synthesis and detection of signals that induce cell-type specialization by lateral gene transfer from prokaryotes.</title>
        <authorList>
            <person name="Gloeckner G."/>
            <person name="Schaap P."/>
        </authorList>
    </citation>
    <scope>NUCLEOTIDE SEQUENCE [LARGE SCALE GENOMIC DNA]</scope>
    <source>
        <strain evidence="1 2">TK</strain>
    </source>
</reference>
<dbReference type="InterPro" id="IPR027417">
    <property type="entry name" value="P-loop_NTPase"/>
</dbReference>
<organism evidence="1 2">
    <name type="scientific">Tieghemostelium lacteum</name>
    <name type="common">Slime mold</name>
    <name type="synonym">Dictyostelium lacteum</name>
    <dbReference type="NCBI Taxonomy" id="361077"/>
    <lineage>
        <taxon>Eukaryota</taxon>
        <taxon>Amoebozoa</taxon>
        <taxon>Evosea</taxon>
        <taxon>Eumycetozoa</taxon>
        <taxon>Dictyostelia</taxon>
        <taxon>Dictyosteliales</taxon>
        <taxon>Raperosteliaceae</taxon>
        <taxon>Tieghemostelium</taxon>
    </lineage>
</organism>
<dbReference type="InParanoid" id="A0A151Z7X6"/>
<dbReference type="STRING" id="361077.A0A151Z7X6"/>
<evidence type="ECO:0000313" key="1">
    <source>
        <dbReference type="EMBL" id="KYQ90047.1"/>
    </source>
</evidence>
<keyword evidence="2" id="KW-1185">Reference proteome</keyword>
<dbReference type="SUPFAM" id="SSF52540">
    <property type="entry name" value="P-loop containing nucleoside triphosphate hydrolases"/>
    <property type="match status" value="1"/>
</dbReference>
<evidence type="ECO:0000313" key="2">
    <source>
        <dbReference type="Proteomes" id="UP000076078"/>
    </source>
</evidence>
<proteinExistence type="predicted"/>
<dbReference type="EMBL" id="LODT01000037">
    <property type="protein sequence ID" value="KYQ90047.1"/>
    <property type="molecule type" value="Genomic_DNA"/>
</dbReference>
<protein>
    <submittedName>
        <fullName evidence="1">Uncharacterized protein</fullName>
    </submittedName>
</protein>
<accession>A0A151Z7X6</accession>